<evidence type="ECO:0000313" key="2">
    <source>
        <dbReference type="EMBL" id="MCC8624804.1"/>
    </source>
</evidence>
<protein>
    <submittedName>
        <fullName evidence="2">Uncharacterized protein</fullName>
    </submittedName>
</protein>
<reference evidence="2" key="1">
    <citation type="submission" date="2021-11" db="EMBL/GenBank/DDBJ databases">
        <title>Genome resources and taxonomic validation of 89 Xanthomonas strains.</title>
        <authorList>
            <person name="Tambong J.T."/>
        </authorList>
    </citation>
    <scope>NUCLEOTIDE SEQUENCE</scope>
    <source>
        <strain evidence="2">Bv 5-4A</strain>
    </source>
</reference>
<keyword evidence="3" id="KW-1185">Reference proteome</keyword>
<feature type="region of interest" description="Disordered" evidence="1">
    <location>
        <begin position="28"/>
        <end position="75"/>
    </location>
</feature>
<organism evidence="2 3">
    <name type="scientific">Xanthomonas vesicatoria</name>
    <dbReference type="NCBI Taxonomy" id="56460"/>
    <lineage>
        <taxon>Bacteria</taxon>
        <taxon>Pseudomonadati</taxon>
        <taxon>Pseudomonadota</taxon>
        <taxon>Gammaproteobacteria</taxon>
        <taxon>Lysobacterales</taxon>
        <taxon>Lysobacteraceae</taxon>
        <taxon>Xanthomonas</taxon>
    </lineage>
</organism>
<name>A0ABS8LGE5_9XANT</name>
<dbReference type="Proteomes" id="UP001430544">
    <property type="component" value="Unassembled WGS sequence"/>
</dbReference>
<dbReference type="RefSeq" id="WP_074052372.1">
    <property type="nucleotide sequence ID" value="NZ_CP018470.1"/>
</dbReference>
<feature type="compositionally biased region" description="Basic residues" evidence="1">
    <location>
        <begin position="51"/>
        <end position="60"/>
    </location>
</feature>
<comment type="caution">
    <text evidence="2">The sequence shown here is derived from an EMBL/GenBank/DDBJ whole genome shotgun (WGS) entry which is preliminary data.</text>
</comment>
<evidence type="ECO:0000256" key="1">
    <source>
        <dbReference type="SAM" id="MobiDB-lite"/>
    </source>
</evidence>
<dbReference type="EMBL" id="JAJIUN010000106">
    <property type="protein sequence ID" value="MCC8624804.1"/>
    <property type="molecule type" value="Genomic_DNA"/>
</dbReference>
<sequence>MIDLALLALLIAQEPSLSWMAICGGGSGDESAAAPPAPPAPPVRAQSAAQLKRKMQRRPGMKSADLSAGFLGRLR</sequence>
<gene>
    <name evidence="2" type="ORF">LN473_23085</name>
</gene>
<evidence type="ECO:0000313" key="3">
    <source>
        <dbReference type="Proteomes" id="UP001430544"/>
    </source>
</evidence>
<accession>A0ABS8LGE5</accession>
<proteinExistence type="predicted"/>